<reference evidence="1 2" key="1">
    <citation type="submission" date="2013-12" db="EMBL/GenBank/DDBJ databases">
        <authorList>
            <consortium name="DOE Joint Genome Institute"/>
            <person name="Kappler U."/>
            <person name="Huntemann M."/>
            <person name="Han J."/>
            <person name="Chen A."/>
            <person name="Kyrpides N."/>
            <person name="Mavromatis K."/>
            <person name="Markowitz V."/>
            <person name="Palaniappan K."/>
            <person name="Ivanova N."/>
            <person name="Schaumberg A."/>
            <person name="Pati A."/>
            <person name="Liolios K."/>
            <person name="Nordberg H.P."/>
            <person name="Cantor M.N."/>
            <person name="Hua S.X."/>
            <person name="Woyke T."/>
        </authorList>
    </citation>
    <scope>NUCLEOTIDE SEQUENCE [LARGE SCALE GENOMIC DNA]</scope>
    <source>
        <strain evidence="2">AL2</strain>
    </source>
</reference>
<accession>W0DUX0</accession>
<dbReference type="AlphaFoldDB" id="W0DUX0"/>
<keyword evidence="2" id="KW-1185">Reference proteome</keyword>
<protein>
    <submittedName>
        <fullName evidence="1">Uncharacterized protein</fullName>
    </submittedName>
</protein>
<gene>
    <name evidence="1" type="ORF">THIAE_04290</name>
</gene>
<dbReference type="STRING" id="717772.THIAE_04290"/>
<dbReference type="OrthoDB" id="9803907at2"/>
<dbReference type="Proteomes" id="UP000005380">
    <property type="component" value="Chromosome"/>
</dbReference>
<proteinExistence type="predicted"/>
<dbReference type="EMBL" id="CP007030">
    <property type="protein sequence ID" value="AHF02227.1"/>
    <property type="molecule type" value="Genomic_DNA"/>
</dbReference>
<dbReference type="KEGG" id="tao:THIAE_04290"/>
<dbReference type="RefSeq" id="WP_006459091.1">
    <property type="nucleotide sequence ID" value="NZ_CP007030.1"/>
</dbReference>
<evidence type="ECO:0000313" key="1">
    <source>
        <dbReference type="EMBL" id="AHF02227.1"/>
    </source>
</evidence>
<sequence length="59" mass="7057">MQVLQYLVKQTIYTRPGDKVHKFNGSNHTLGTMIMKFETQEEMLYKMDNMEEFLKVIVE</sequence>
<name>W0DUX0_9GAMM</name>
<dbReference type="HOGENOM" id="CLU_2959395_0_0_6"/>
<dbReference type="InParanoid" id="W0DUX0"/>
<dbReference type="Gene3D" id="3.30.470.20">
    <property type="entry name" value="ATP-grasp fold, B domain"/>
    <property type="match status" value="1"/>
</dbReference>
<evidence type="ECO:0000313" key="2">
    <source>
        <dbReference type="Proteomes" id="UP000005380"/>
    </source>
</evidence>
<organism evidence="1 2">
    <name type="scientific">Thiomicrospira aerophila AL3</name>
    <dbReference type="NCBI Taxonomy" id="717772"/>
    <lineage>
        <taxon>Bacteria</taxon>
        <taxon>Pseudomonadati</taxon>
        <taxon>Pseudomonadota</taxon>
        <taxon>Gammaproteobacteria</taxon>
        <taxon>Thiotrichales</taxon>
        <taxon>Piscirickettsiaceae</taxon>
        <taxon>Thiomicrospira</taxon>
    </lineage>
</organism>